<dbReference type="AlphaFoldDB" id="A0A087U1I5"/>
<keyword evidence="3" id="KW-1185">Reference proteome</keyword>
<sequence>MWGLLLLSLLIVSSGAQDVDDACSGEYSRSCKQEPMGFPDNEEQLEAYCPDALKFFECQKEYQVGCNKDAKEVTAVLEVIGELCQKDSDLHKAIASHLKCIKDSFYQSTCGNTAYLETVNAYSNYEGEGLSDDIGSKTFCMVEAYAVACVGDVIASNCGNAVKEAILDMVRRTDYIGSKMTCTDNIRAGIIQDLPQLQINEIYKN</sequence>
<feature type="chain" id="PRO_5001830141" description="Secreted protein" evidence="1">
    <location>
        <begin position="17"/>
        <end position="205"/>
    </location>
</feature>
<accession>A0A087U1I5</accession>
<organism evidence="2 3">
    <name type="scientific">Stegodyphus mimosarum</name>
    <name type="common">African social velvet spider</name>
    <dbReference type="NCBI Taxonomy" id="407821"/>
    <lineage>
        <taxon>Eukaryota</taxon>
        <taxon>Metazoa</taxon>
        <taxon>Ecdysozoa</taxon>
        <taxon>Arthropoda</taxon>
        <taxon>Chelicerata</taxon>
        <taxon>Arachnida</taxon>
        <taxon>Araneae</taxon>
        <taxon>Araneomorphae</taxon>
        <taxon>Entelegynae</taxon>
        <taxon>Eresoidea</taxon>
        <taxon>Eresidae</taxon>
        <taxon>Stegodyphus</taxon>
    </lineage>
</organism>
<evidence type="ECO:0000256" key="1">
    <source>
        <dbReference type="SAM" id="SignalP"/>
    </source>
</evidence>
<evidence type="ECO:0000313" key="3">
    <source>
        <dbReference type="Proteomes" id="UP000054359"/>
    </source>
</evidence>
<gene>
    <name evidence="2" type="ORF">X975_14315</name>
</gene>
<proteinExistence type="predicted"/>
<evidence type="ECO:0000313" key="2">
    <source>
        <dbReference type="EMBL" id="KFM71224.1"/>
    </source>
</evidence>
<feature type="signal peptide" evidence="1">
    <location>
        <begin position="1"/>
        <end position="16"/>
    </location>
</feature>
<dbReference type="OrthoDB" id="6418151at2759"/>
<feature type="non-terminal residue" evidence="2">
    <location>
        <position position="205"/>
    </location>
</feature>
<dbReference type="Proteomes" id="UP000054359">
    <property type="component" value="Unassembled WGS sequence"/>
</dbReference>
<name>A0A087U1I5_STEMI</name>
<dbReference type="EMBL" id="KK117709">
    <property type="protein sequence ID" value="KFM71224.1"/>
    <property type="molecule type" value="Genomic_DNA"/>
</dbReference>
<protein>
    <recommendedName>
        <fullName evidence="4">Secreted protein</fullName>
    </recommendedName>
</protein>
<evidence type="ECO:0008006" key="4">
    <source>
        <dbReference type="Google" id="ProtNLM"/>
    </source>
</evidence>
<reference evidence="2 3" key="1">
    <citation type="submission" date="2013-11" db="EMBL/GenBank/DDBJ databases">
        <title>Genome sequencing of Stegodyphus mimosarum.</title>
        <authorList>
            <person name="Bechsgaard J."/>
        </authorList>
    </citation>
    <scope>NUCLEOTIDE SEQUENCE [LARGE SCALE GENOMIC DNA]</scope>
</reference>
<keyword evidence="1" id="KW-0732">Signal</keyword>